<proteinExistence type="predicted"/>
<evidence type="ECO:0000313" key="3">
    <source>
        <dbReference type="Proteomes" id="UP000032142"/>
    </source>
</evidence>
<keyword evidence="1" id="KW-0472">Membrane</keyword>
<dbReference type="Proteomes" id="UP000032142">
    <property type="component" value="Unassembled WGS sequence"/>
</dbReference>
<keyword evidence="3" id="KW-1185">Reference proteome</keyword>
<protein>
    <submittedName>
        <fullName evidence="2">Uncharacterized protein</fullName>
    </submittedName>
</protein>
<sequence>MPTSQTWSYTKSYLRILCHDICILYYSYGSYKAFRHVIILLILYKTLSGTVASIFDYM</sequence>
<evidence type="ECO:0000256" key="1">
    <source>
        <dbReference type="SAM" id="Phobius"/>
    </source>
</evidence>
<dbReference type="EMBL" id="KN405903">
    <property type="protein sequence ID" value="KHG16316.1"/>
    <property type="molecule type" value="Genomic_DNA"/>
</dbReference>
<organism evidence="2 3">
    <name type="scientific">Gossypium arboreum</name>
    <name type="common">Tree cotton</name>
    <name type="synonym">Gossypium nanking</name>
    <dbReference type="NCBI Taxonomy" id="29729"/>
    <lineage>
        <taxon>Eukaryota</taxon>
        <taxon>Viridiplantae</taxon>
        <taxon>Streptophyta</taxon>
        <taxon>Embryophyta</taxon>
        <taxon>Tracheophyta</taxon>
        <taxon>Spermatophyta</taxon>
        <taxon>Magnoliopsida</taxon>
        <taxon>eudicotyledons</taxon>
        <taxon>Gunneridae</taxon>
        <taxon>Pentapetalae</taxon>
        <taxon>rosids</taxon>
        <taxon>malvids</taxon>
        <taxon>Malvales</taxon>
        <taxon>Malvaceae</taxon>
        <taxon>Malvoideae</taxon>
        <taxon>Gossypium</taxon>
    </lineage>
</organism>
<reference evidence="3" key="1">
    <citation type="submission" date="2014-09" db="EMBL/GenBank/DDBJ databases">
        <authorList>
            <person name="Mudge J."/>
            <person name="Ramaraj T."/>
            <person name="Lindquist I.E."/>
            <person name="Bharti A.K."/>
            <person name="Sundararajan A."/>
            <person name="Cameron C.T."/>
            <person name="Woodward J.E."/>
            <person name="May G.D."/>
            <person name="Brubaker C."/>
            <person name="Broadhvest J."/>
            <person name="Wilkins T.A."/>
        </authorList>
    </citation>
    <scope>NUCLEOTIDE SEQUENCE</scope>
    <source>
        <strain evidence="3">cv. AKA8401</strain>
    </source>
</reference>
<feature type="transmembrane region" description="Helical" evidence="1">
    <location>
        <begin position="34"/>
        <end position="55"/>
    </location>
</feature>
<accession>A0A0B0NZ32</accession>
<gene>
    <name evidence="2" type="ORF">F383_23824</name>
</gene>
<keyword evidence="1" id="KW-0812">Transmembrane</keyword>
<dbReference type="AlphaFoldDB" id="A0A0B0NZ32"/>
<name>A0A0B0NZ32_GOSAR</name>
<keyword evidence="1" id="KW-1133">Transmembrane helix</keyword>
<evidence type="ECO:0000313" key="2">
    <source>
        <dbReference type="EMBL" id="KHG16316.1"/>
    </source>
</evidence>